<protein>
    <submittedName>
        <fullName evidence="1">Uncharacterized protein</fullName>
    </submittedName>
</protein>
<dbReference type="EMBL" id="GBRH01243371">
    <property type="protein sequence ID" value="JAD54524.1"/>
    <property type="molecule type" value="Transcribed_RNA"/>
</dbReference>
<proteinExistence type="predicted"/>
<dbReference type="AlphaFoldDB" id="A0A0A9ARZ7"/>
<organism evidence="1">
    <name type="scientific">Arundo donax</name>
    <name type="common">Giant reed</name>
    <name type="synonym">Donax arundinaceus</name>
    <dbReference type="NCBI Taxonomy" id="35708"/>
    <lineage>
        <taxon>Eukaryota</taxon>
        <taxon>Viridiplantae</taxon>
        <taxon>Streptophyta</taxon>
        <taxon>Embryophyta</taxon>
        <taxon>Tracheophyta</taxon>
        <taxon>Spermatophyta</taxon>
        <taxon>Magnoliopsida</taxon>
        <taxon>Liliopsida</taxon>
        <taxon>Poales</taxon>
        <taxon>Poaceae</taxon>
        <taxon>PACMAD clade</taxon>
        <taxon>Arundinoideae</taxon>
        <taxon>Arundineae</taxon>
        <taxon>Arundo</taxon>
    </lineage>
</organism>
<reference evidence="1" key="1">
    <citation type="submission" date="2014-09" db="EMBL/GenBank/DDBJ databases">
        <authorList>
            <person name="Magalhaes I.L.F."/>
            <person name="Oliveira U."/>
            <person name="Santos F.R."/>
            <person name="Vidigal T.H.D.A."/>
            <person name="Brescovit A.D."/>
            <person name="Santos A.J."/>
        </authorList>
    </citation>
    <scope>NUCLEOTIDE SEQUENCE</scope>
    <source>
        <tissue evidence="1">Shoot tissue taken approximately 20 cm above the soil surface</tissue>
    </source>
</reference>
<reference evidence="1" key="2">
    <citation type="journal article" date="2015" name="Data Brief">
        <title>Shoot transcriptome of the giant reed, Arundo donax.</title>
        <authorList>
            <person name="Barrero R.A."/>
            <person name="Guerrero F.D."/>
            <person name="Moolhuijzen P."/>
            <person name="Goolsby J.A."/>
            <person name="Tidwell J."/>
            <person name="Bellgard S.E."/>
            <person name="Bellgard M.I."/>
        </authorList>
    </citation>
    <scope>NUCLEOTIDE SEQUENCE</scope>
    <source>
        <tissue evidence="1">Shoot tissue taken approximately 20 cm above the soil surface</tissue>
    </source>
</reference>
<accession>A0A0A9ARZ7</accession>
<sequence>MNRITDLCSILNFKSEQGKHSD</sequence>
<name>A0A0A9ARZ7_ARUDO</name>
<evidence type="ECO:0000313" key="1">
    <source>
        <dbReference type="EMBL" id="JAD54524.1"/>
    </source>
</evidence>